<dbReference type="EMBL" id="KZ805390">
    <property type="protein sequence ID" value="PVH99544.1"/>
    <property type="molecule type" value="Genomic_DNA"/>
</dbReference>
<evidence type="ECO:0000256" key="1">
    <source>
        <dbReference type="ARBA" id="ARBA00022723"/>
    </source>
</evidence>
<keyword evidence="7" id="KW-1185">Reference proteome</keyword>
<evidence type="ECO:0000256" key="3">
    <source>
        <dbReference type="ARBA" id="ARBA00022833"/>
    </source>
</evidence>
<accession>A0A2V1DQT0</accession>
<dbReference type="PROSITE" id="PS50865">
    <property type="entry name" value="ZF_MYND_2"/>
    <property type="match status" value="1"/>
</dbReference>
<dbReference type="PROSITE" id="PS01360">
    <property type="entry name" value="ZF_MYND_1"/>
    <property type="match status" value="1"/>
</dbReference>
<protein>
    <recommendedName>
        <fullName evidence="5">MYND-type domain-containing protein</fullName>
    </recommendedName>
</protein>
<sequence length="424" mass="48551">MAKCVVCGKEKPQLCRLCDSIWYCSSRCTQADLPIHSLLCSQLSRFPSCTRPNDQSFRAILFPVNEKKPELVWLHCEYSERNGPFWQQVPVISNLWGNVRLQPSSWVNVESQGENMEPSHTISIYQIKEYDLDLSQSNTSIANIISTISHQHYDFRGPVVACGRKAGVRDHDAWRDIELTDFYHVVSIFLRINASNQPRVNPRLPSSAIKITGVLINCIGDEKLKNAPRFEPVHIPADNPIFSRLPTCDIGQHIGISIIAHRLPRDENWGTLQPDVHYPSYNHEATALHICCTANNSCWGFASKGWWWDQGSVIIVRRDQRPLLPIHIKAMCRYAHQKVRPLLSRSIISLAGDRPLLSKDAVVRKISRASFLRYWRNMVEEMGEWTTPSPYDDVRDVEDVSTDPRLSGVDDDKFPWTGRELLVW</sequence>
<proteinExistence type="predicted"/>
<keyword evidence="2 4" id="KW-0863">Zinc-finger</keyword>
<name>A0A2V1DQT0_9PLEO</name>
<dbReference type="AlphaFoldDB" id="A0A2V1DQT0"/>
<dbReference type="Pfam" id="PF01753">
    <property type="entry name" value="zf-MYND"/>
    <property type="match status" value="1"/>
</dbReference>
<keyword evidence="3" id="KW-0862">Zinc</keyword>
<evidence type="ECO:0000256" key="2">
    <source>
        <dbReference type="ARBA" id="ARBA00022771"/>
    </source>
</evidence>
<dbReference type="Proteomes" id="UP000244855">
    <property type="component" value="Unassembled WGS sequence"/>
</dbReference>
<dbReference type="SUPFAM" id="SSF144232">
    <property type="entry name" value="HIT/MYND zinc finger-like"/>
    <property type="match status" value="1"/>
</dbReference>
<gene>
    <name evidence="6" type="ORF">DM02DRAFT_729122</name>
</gene>
<dbReference type="GO" id="GO:0008270">
    <property type="term" value="F:zinc ion binding"/>
    <property type="evidence" value="ECO:0007669"/>
    <property type="project" value="UniProtKB-KW"/>
</dbReference>
<organism evidence="6 7">
    <name type="scientific">Periconia macrospinosa</name>
    <dbReference type="NCBI Taxonomy" id="97972"/>
    <lineage>
        <taxon>Eukaryota</taxon>
        <taxon>Fungi</taxon>
        <taxon>Dikarya</taxon>
        <taxon>Ascomycota</taxon>
        <taxon>Pezizomycotina</taxon>
        <taxon>Dothideomycetes</taxon>
        <taxon>Pleosporomycetidae</taxon>
        <taxon>Pleosporales</taxon>
        <taxon>Massarineae</taxon>
        <taxon>Periconiaceae</taxon>
        <taxon>Periconia</taxon>
    </lineage>
</organism>
<dbReference type="Gene3D" id="6.10.140.2220">
    <property type="match status" value="1"/>
</dbReference>
<keyword evidence="1" id="KW-0479">Metal-binding</keyword>
<reference evidence="6 7" key="1">
    <citation type="journal article" date="2018" name="Sci. Rep.">
        <title>Comparative genomics provides insights into the lifestyle and reveals functional heterogeneity of dark septate endophytic fungi.</title>
        <authorList>
            <person name="Knapp D.G."/>
            <person name="Nemeth J.B."/>
            <person name="Barry K."/>
            <person name="Hainaut M."/>
            <person name="Henrissat B."/>
            <person name="Johnson J."/>
            <person name="Kuo A."/>
            <person name="Lim J.H.P."/>
            <person name="Lipzen A."/>
            <person name="Nolan M."/>
            <person name="Ohm R.A."/>
            <person name="Tamas L."/>
            <person name="Grigoriev I.V."/>
            <person name="Spatafora J.W."/>
            <person name="Nagy L.G."/>
            <person name="Kovacs G.M."/>
        </authorList>
    </citation>
    <scope>NUCLEOTIDE SEQUENCE [LARGE SCALE GENOMIC DNA]</scope>
    <source>
        <strain evidence="6 7">DSE2036</strain>
    </source>
</reference>
<dbReference type="InterPro" id="IPR002893">
    <property type="entry name" value="Znf_MYND"/>
</dbReference>
<evidence type="ECO:0000313" key="7">
    <source>
        <dbReference type="Proteomes" id="UP000244855"/>
    </source>
</evidence>
<feature type="domain" description="MYND-type" evidence="5">
    <location>
        <begin position="4"/>
        <end position="40"/>
    </location>
</feature>
<dbReference type="STRING" id="97972.A0A2V1DQT0"/>
<evidence type="ECO:0000259" key="5">
    <source>
        <dbReference type="PROSITE" id="PS50865"/>
    </source>
</evidence>
<evidence type="ECO:0000256" key="4">
    <source>
        <dbReference type="PROSITE-ProRule" id="PRU00134"/>
    </source>
</evidence>
<dbReference type="OrthoDB" id="437457at2759"/>
<evidence type="ECO:0000313" key="6">
    <source>
        <dbReference type="EMBL" id="PVH99544.1"/>
    </source>
</evidence>